<dbReference type="InterPro" id="IPR052901">
    <property type="entry name" value="Bact_TGase-like"/>
</dbReference>
<feature type="transmembrane region" description="Helical" evidence="1">
    <location>
        <begin position="81"/>
        <end position="99"/>
    </location>
</feature>
<dbReference type="EMBL" id="CP036275">
    <property type="protein sequence ID" value="QDU36787.1"/>
    <property type="molecule type" value="Genomic_DNA"/>
</dbReference>
<dbReference type="KEGG" id="mri:Mal4_10850"/>
<gene>
    <name evidence="3" type="primary">tgpA_2</name>
    <name evidence="3" type="ORF">Mal4_10850</name>
</gene>
<dbReference type="Pfam" id="PF11992">
    <property type="entry name" value="TgpA_N"/>
    <property type="match status" value="1"/>
</dbReference>
<dbReference type="InterPro" id="IPR021878">
    <property type="entry name" value="TgpA_N"/>
</dbReference>
<evidence type="ECO:0000313" key="4">
    <source>
        <dbReference type="Proteomes" id="UP000320496"/>
    </source>
</evidence>
<feature type="transmembrane region" description="Helical" evidence="1">
    <location>
        <begin position="106"/>
        <end position="125"/>
    </location>
</feature>
<dbReference type="SUPFAM" id="SSF54001">
    <property type="entry name" value="Cysteine proteinases"/>
    <property type="match status" value="1"/>
</dbReference>
<keyword evidence="4" id="KW-1185">Reference proteome</keyword>
<dbReference type="Proteomes" id="UP000320496">
    <property type="component" value="Chromosome"/>
</dbReference>
<dbReference type="EC" id="2.3.2.13" evidence="3"/>
<keyword evidence="1" id="KW-0812">Transmembrane</keyword>
<dbReference type="OrthoDB" id="9804872at2"/>
<dbReference type="Pfam" id="PF01841">
    <property type="entry name" value="Transglut_core"/>
    <property type="match status" value="1"/>
</dbReference>
<feature type="transmembrane region" description="Helical" evidence="1">
    <location>
        <begin position="193"/>
        <end position="215"/>
    </location>
</feature>
<dbReference type="RefSeq" id="WP_145367414.1">
    <property type="nucleotide sequence ID" value="NZ_CP036275.1"/>
</dbReference>
<dbReference type="PANTHER" id="PTHR42736:SF1">
    <property type="entry name" value="PROTEIN-GLUTAMINE GAMMA-GLUTAMYLTRANSFERASE"/>
    <property type="match status" value="1"/>
</dbReference>
<dbReference type="Gene3D" id="3.10.620.30">
    <property type="match status" value="1"/>
</dbReference>
<keyword evidence="3" id="KW-0012">Acyltransferase</keyword>
<accession>A0A517Z2Z1</accession>
<dbReference type="SMART" id="SM00460">
    <property type="entry name" value="TGc"/>
    <property type="match status" value="1"/>
</dbReference>
<proteinExistence type="predicted"/>
<feature type="transmembrane region" description="Helical" evidence="1">
    <location>
        <begin position="131"/>
        <end position="150"/>
    </location>
</feature>
<feature type="transmembrane region" description="Helical" evidence="1">
    <location>
        <begin position="53"/>
        <end position="75"/>
    </location>
</feature>
<evidence type="ECO:0000313" key="3">
    <source>
        <dbReference type="EMBL" id="QDU36787.1"/>
    </source>
</evidence>
<sequence length="779" mass="86894">MSSLTPLVQISVTVMVSLASLVFAIAEGGPIPALTVPVAIGSLLIVDRMRQLAVGPMTAFVLGLLAIGAAGFELAVGGIEARLLSVAHLSVYLTWVILVQQKDTRAYWWLCGLSMLQISVSALLASGAWLGLVWALYLLTAIWTAALLSVTQASERISPVTKREQNGREGTNGAPFAGTSPALQGEHSFPARLAGSAAVLSVLSLGLACIFFLLIPRVWIGNFQLFDDTPLPGSRTLTGFTEQVTLGDMGEILESDNLVMEVTFFNNDTGRKLTESDLPRWLGSDPFFRGTLLDNYDNGRWQRTELFEYSGAPESVNERGLLRQQVILQPIGSPTLFAAGEMVAAHSLVTDEGLLEYDEVRMFMRPREAQLSQSFQYEAFARPEVSDVLDEPEAVRRDRFNGDLCFYSGTRNPQRLPYVNRVLLAFPPNLSRLRELSLELTDGLTDAEEKSDRLMHYLKGSGDFAYSLSLAIQDPTIDPVEDFVFNRRSGHCEYFASALALMLRAVGIPSRVASGFRGGQYNTRTGRFEVREWHAHAWVEAFVNGRWITLDPTPPGRSTSVVEMDRKQRSQVWLGVAGEFRYWWSTGISLSNQNQKQFIYGPIQSAFASTWESLRDVRGTAAQLGTTLRSFLSDPRRWISWQGGVFAFVTLSLLSGLVWLFRRVVQALRRREKNQDALVRQQTRIEFYERFRRILSREGVRSQPTQTAREFAAYALTELEPAMPTEDLRSIPAVVAEQFNRVRFGHDPLTDEEIRVINQSLNDLEASLRRSEAGQPQAS</sequence>
<evidence type="ECO:0000256" key="1">
    <source>
        <dbReference type="SAM" id="Phobius"/>
    </source>
</evidence>
<evidence type="ECO:0000259" key="2">
    <source>
        <dbReference type="SMART" id="SM00460"/>
    </source>
</evidence>
<reference evidence="3 4" key="1">
    <citation type="submission" date="2019-02" db="EMBL/GenBank/DDBJ databases">
        <title>Deep-cultivation of Planctomycetes and their phenomic and genomic characterization uncovers novel biology.</title>
        <authorList>
            <person name="Wiegand S."/>
            <person name="Jogler M."/>
            <person name="Boedeker C."/>
            <person name="Pinto D."/>
            <person name="Vollmers J."/>
            <person name="Rivas-Marin E."/>
            <person name="Kohn T."/>
            <person name="Peeters S.H."/>
            <person name="Heuer A."/>
            <person name="Rast P."/>
            <person name="Oberbeckmann S."/>
            <person name="Bunk B."/>
            <person name="Jeske O."/>
            <person name="Meyerdierks A."/>
            <person name="Storesund J.E."/>
            <person name="Kallscheuer N."/>
            <person name="Luecker S."/>
            <person name="Lage O.M."/>
            <person name="Pohl T."/>
            <person name="Merkel B.J."/>
            <person name="Hornburger P."/>
            <person name="Mueller R.-W."/>
            <person name="Bruemmer F."/>
            <person name="Labrenz M."/>
            <person name="Spormann A.M."/>
            <person name="Op den Camp H."/>
            <person name="Overmann J."/>
            <person name="Amann R."/>
            <person name="Jetten M.S.M."/>
            <person name="Mascher T."/>
            <person name="Medema M.H."/>
            <person name="Devos D.P."/>
            <person name="Kaster A.-K."/>
            <person name="Ovreas L."/>
            <person name="Rohde M."/>
            <person name="Galperin M.Y."/>
            <person name="Jogler C."/>
        </authorList>
    </citation>
    <scope>NUCLEOTIDE SEQUENCE [LARGE SCALE GENOMIC DNA]</scope>
    <source>
        <strain evidence="3 4">Mal4</strain>
    </source>
</reference>
<dbReference type="GO" id="GO:0003810">
    <property type="term" value="F:protein-glutamine gamma-glutamyltransferase activity"/>
    <property type="evidence" value="ECO:0007669"/>
    <property type="project" value="UniProtKB-EC"/>
</dbReference>
<feature type="transmembrane region" description="Helical" evidence="1">
    <location>
        <begin position="31"/>
        <end position="46"/>
    </location>
</feature>
<dbReference type="InterPro" id="IPR038765">
    <property type="entry name" value="Papain-like_cys_pep_sf"/>
</dbReference>
<dbReference type="AlphaFoldDB" id="A0A517Z2Z1"/>
<feature type="transmembrane region" description="Helical" evidence="1">
    <location>
        <begin position="638"/>
        <end position="661"/>
    </location>
</feature>
<dbReference type="InterPro" id="IPR002931">
    <property type="entry name" value="Transglutaminase-like"/>
</dbReference>
<dbReference type="PANTHER" id="PTHR42736">
    <property type="entry name" value="PROTEIN-GLUTAMINE GAMMA-GLUTAMYLTRANSFERASE"/>
    <property type="match status" value="1"/>
</dbReference>
<name>A0A517Z2Z1_9PLAN</name>
<organism evidence="3 4">
    <name type="scientific">Maioricimonas rarisocia</name>
    <dbReference type="NCBI Taxonomy" id="2528026"/>
    <lineage>
        <taxon>Bacteria</taxon>
        <taxon>Pseudomonadati</taxon>
        <taxon>Planctomycetota</taxon>
        <taxon>Planctomycetia</taxon>
        <taxon>Planctomycetales</taxon>
        <taxon>Planctomycetaceae</taxon>
        <taxon>Maioricimonas</taxon>
    </lineage>
</organism>
<keyword evidence="1" id="KW-1133">Transmembrane helix</keyword>
<keyword evidence="1" id="KW-0472">Membrane</keyword>
<protein>
    <submittedName>
        <fullName evidence="3">Protein-glutamine gamma-glutamyltransferase</fullName>
        <ecNumber evidence="3">2.3.2.13</ecNumber>
    </submittedName>
</protein>
<keyword evidence="3" id="KW-0808">Transferase</keyword>
<dbReference type="Pfam" id="PF13559">
    <property type="entry name" value="DUF4129"/>
    <property type="match status" value="1"/>
</dbReference>
<dbReference type="InterPro" id="IPR025403">
    <property type="entry name" value="TgpA-like_C"/>
</dbReference>
<feature type="domain" description="Transglutaminase-like" evidence="2">
    <location>
        <begin position="484"/>
        <end position="554"/>
    </location>
</feature>